<feature type="transmembrane region" description="Helical" evidence="1">
    <location>
        <begin position="39"/>
        <end position="65"/>
    </location>
</feature>
<feature type="transmembrane region" description="Helical" evidence="1">
    <location>
        <begin position="194"/>
        <end position="212"/>
    </location>
</feature>
<keyword evidence="1" id="KW-0472">Membrane</keyword>
<dbReference type="InterPro" id="IPR019423">
    <property type="entry name" value="7TM_GPCR_serpentine_rcpt_Srj"/>
</dbReference>
<evidence type="ECO:0000313" key="2">
    <source>
        <dbReference type="EMBL" id="GMT21945.1"/>
    </source>
</evidence>
<dbReference type="PANTHER" id="PTHR45907:SF16">
    <property type="entry name" value="SERPENTINE RECEPTOR, CLASS J"/>
    <property type="match status" value="1"/>
</dbReference>
<feature type="transmembrane region" description="Helical" evidence="1">
    <location>
        <begin position="158"/>
        <end position="182"/>
    </location>
</feature>
<evidence type="ECO:0008006" key="4">
    <source>
        <dbReference type="Google" id="ProtNLM"/>
    </source>
</evidence>
<keyword evidence="1" id="KW-0812">Transmembrane</keyword>
<feature type="transmembrane region" description="Helical" evidence="1">
    <location>
        <begin position="6"/>
        <end position="27"/>
    </location>
</feature>
<gene>
    <name evidence="2" type="ORF">PFISCL1PPCAC_13242</name>
</gene>
<feature type="transmembrane region" description="Helical" evidence="1">
    <location>
        <begin position="113"/>
        <end position="137"/>
    </location>
</feature>
<reference evidence="2" key="1">
    <citation type="submission" date="2023-10" db="EMBL/GenBank/DDBJ databases">
        <title>Genome assembly of Pristionchus species.</title>
        <authorList>
            <person name="Yoshida K."/>
            <person name="Sommer R.J."/>
        </authorList>
    </citation>
    <scope>NUCLEOTIDE SEQUENCE</scope>
    <source>
        <strain evidence="2">RS5133</strain>
    </source>
</reference>
<dbReference type="Proteomes" id="UP001432322">
    <property type="component" value="Unassembled WGS sequence"/>
</dbReference>
<protein>
    <recommendedName>
        <fullName evidence="4">G protein-coupled receptor</fullName>
    </recommendedName>
</protein>
<feature type="non-terminal residue" evidence="2">
    <location>
        <position position="1"/>
    </location>
</feature>
<dbReference type="AlphaFoldDB" id="A0AAV5VV58"/>
<dbReference type="Pfam" id="PF10326">
    <property type="entry name" value="7TM_GPCR_Str"/>
    <property type="match status" value="1"/>
</dbReference>
<evidence type="ECO:0000256" key="1">
    <source>
        <dbReference type="SAM" id="Phobius"/>
    </source>
</evidence>
<organism evidence="2 3">
    <name type="scientific">Pristionchus fissidentatus</name>
    <dbReference type="NCBI Taxonomy" id="1538716"/>
    <lineage>
        <taxon>Eukaryota</taxon>
        <taxon>Metazoa</taxon>
        <taxon>Ecdysozoa</taxon>
        <taxon>Nematoda</taxon>
        <taxon>Chromadorea</taxon>
        <taxon>Rhabditida</taxon>
        <taxon>Rhabditina</taxon>
        <taxon>Diplogasteromorpha</taxon>
        <taxon>Diplogasteroidea</taxon>
        <taxon>Neodiplogasteridae</taxon>
        <taxon>Pristionchus</taxon>
    </lineage>
</organism>
<proteinExistence type="predicted"/>
<comment type="caution">
    <text evidence="2">The sequence shown here is derived from an EMBL/GenBank/DDBJ whole genome shotgun (WGS) entry which is preliminary data.</text>
</comment>
<dbReference type="PANTHER" id="PTHR45907">
    <property type="entry name" value="SERPENTINE RECEPTOR, CLASS J"/>
    <property type="match status" value="1"/>
</dbReference>
<name>A0AAV5VV58_9BILA</name>
<accession>A0AAV5VV58</accession>
<keyword evidence="3" id="KW-1185">Reference proteome</keyword>
<dbReference type="SUPFAM" id="SSF81321">
    <property type="entry name" value="Family A G protein-coupled receptor-like"/>
    <property type="match status" value="1"/>
</dbReference>
<dbReference type="EMBL" id="BTSY01000004">
    <property type="protein sequence ID" value="GMT21945.1"/>
    <property type="molecule type" value="Genomic_DNA"/>
</dbReference>
<evidence type="ECO:0000313" key="3">
    <source>
        <dbReference type="Proteomes" id="UP001432322"/>
    </source>
</evidence>
<sequence>HAICFFAATFSMIIVVMDFNFLYRYWAVSNPHRLELFSAKWFVLLLFAIVTVEGAVSHTIAYFLLEATHDARAAIAPVLRDKYGIDAMTRTLVVADYWRDGHYNVRPMAGTTFYTAVLSAALGLMIYCGVGIVQCLAASAHRISGRTKRLQYDLFRMLTVQTVVPLCSVHLACASVLMLPMLGLGQEFLSDICPPLLTFFAPLDALAVILLMKDYRRAAAYMLTCG</sequence>
<keyword evidence="1" id="KW-1133">Transmembrane helix</keyword>
<dbReference type="Gene3D" id="1.20.1070.10">
    <property type="entry name" value="Rhodopsin 7-helix transmembrane proteins"/>
    <property type="match status" value="1"/>
</dbReference>
<dbReference type="InterPro" id="IPR019428">
    <property type="entry name" value="7TM_GPCR_serpentine_rcpt_Str"/>
</dbReference>